<evidence type="ECO:0000256" key="5">
    <source>
        <dbReference type="ARBA" id="ARBA00022803"/>
    </source>
</evidence>
<keyword evidence="6 9" id="KW-0067">ATP-binding</keyword>
<comment type="caution">
    <text evidence="13">The sequence shown here is derived from an EMBL/GenBank/DDBJ whole genome shotgun (WGS) entry which is preliminary data.</text>
</comment>
<name>A0A7K0D2Y6_9NOCA</name>
<evidence type="ECO:0000256" key="3">
    <source>
        <dbReference type="ARBA" id="ARBA00022737"/>
    </source>
</evidence>
<feature type="region of interest" description="Disordered" evidence="11">
    <location>
        <begin position="1"/>
        <end position="33"/>
    </location>
</feature>
<gene>
    <name evidence="13" type="ORF">NRB20_31700</name>
</gene>
<dbReference type="AlphaFoldDB" id="A0A7K0D2Y6"/>
<evidence type="ECO:0000256" key="11">
    <source>
        <dbReference type="SAM" id="MobiDB-lite"/>
    </source>
</evidence>
<keyword evidence="5" id="KW-0802">TPR repeat</keyword>
<comment type="subcellular location">
    <subcellularLocation>
        <location evidence="1">Membrane</location>
        <topology evidence="1">Single-pass membrane protein</topology>
    </subcellularLocation>
</comment>
<keyword evidence="8" id="KW-0472">Membrane</keyword>
<keyword evidence="3" id="KW-0677">Repeat</keyword>
<evidence type="ECO:0000256" key="4">
    <source>
        <dbReference type="ARBA" id="ARBA00022741"/>
    </source>
</evidence>
<evidence type="ECO:0000256" key="8">
    <source>
        <dbReference type="ARBA" id="ARBA00023136"/>
    </source>
</evidence>
<evidence type="ECO:0000256" key="6">
    <source>
        <dbReference type="ARBA" id="ARBA00022840"/>
    </source>
</evidence>
<dbReference type="InterPro" id="IPR040198">
    <property type="entry name" value="Fido_containing"/>
</dbReference>
<dbReference type="PANTHER" id="PTHR13504:SF34">
    <property type="entry name" value="PROTEIN ADENYLYLTRANSFERASE FICD"/>
    <property type="match status" value="1"/>
</dbReference>
<feature type="site" description="Important for autoinhibition of adenylyltransferase activity" evidence="10">
    <location>
        <position position="77"/>
    </location>
</feature>
<dbReference type="InterPro" id="IPR003812">
    <property type="entry name" value="Fido"/>
</dbReference>
<evidence type="ECO:0000256" key="10">
    <source>
        <dbReference type="PIRSR" id="PIRSR640198-3"/>
    </source>
</evidence>
<reference evidence="13 14" key="1">
    <citation type="submission" date="2019-10" db="EMBL/GenBank/DDBJ databases">
        <title>Nocardia macrotermitis sp. nov. and Nocardia aurantia sp. nov., isolated from the gut of fungus growing-termite Macrotermes natalensis.</title>
        <authorList>
            <person name="Benndorf R."/>
            <person name="Schwitalla J."/>
            <person name="Martin K."/>
            <person name="De Beer W."/>
            <person name="Kaster A.-K."/>
            <person name="Vollmers J."/>
            <person name="Poulsen M."/>
            <person name="Beemelmanns C."/>
        </authorList>
    </citation>
    <scope>NUCLEOTIDE SEQUENCE [LARGE SCALE GENOMIC DNA]</scope>
    <source>
        <strain evidence="13 14">RB20</strain>
    </source>
</reference>
<keyword evidence="2" id="KW-0812">Transmembrane</keyword>
<dbReference type="SUPFAM" id="SSF140931">
    <property type="entry name" value="Fic-like"/>
    <property type="match status" value="1"/>
</dbReference>
<dbReference type="PROSITE" id="PS51459">
    <property type="entry name" value="FIDO"/>
    <property type="match status" value="1"/>
</dbReference>
<evidence type="ECO:0000259" key="12">
    <source>
        <dbReference type="PROSITE" id="PS51459"/>
    </source>
</evidence>
<evidence type="ECO:0000256" key="1">
    <source>
        <dbReference type="ARBA" id="ARBA00004167"/>
    </source>
</evidence>
<evidence type="ECO:0000313" key="14">
    <source>
        <dbReference type="Proteomes" id="UP000438448"/>
    </source>
</evidence>
<dbReference type="EMBL" id="WEGK01000006">
    <property type="protein sequence ID" value="MQY20075.1"/>
    <property type="molecule type" value="Genomic_DNA"/>
</dbReference>
<keyword evidence="4 9" id="KW-0547">Nucleotide-binding</keyword>
<dbReference type="Gene3D" id="1.10.3290.10">
    <property type="entry name" value="Fido-like domain"/>
    <property type="match status" value="1"/>
</dbReference>
<accession>A0A7K0D2Y6</accession>
<protein>
    <recommendedName>
        <fullName evidence="12">Fido domain-containing protein</fullName>
    </recommendedName>
</protein>
<dbReference type="GO" id="GO:0016020">
    <property type="term" value="C:membrane"/>
    <property type="evidence" value="ECO:0007669"/>
    <property type="project" value="UniProtKB-SubCell"/>
</dbReference>
<dbReference type="PANTHER" id="PTHR13504">
    <property type="entry name" value="FIDO DOMAIN-CONTAINING PROTEIN DDB_G0283145"/>
    <property type="match status" value="1"/>
</dbReference>
<evidence type="ECO:0000256" key="2">
    <source>
        <dbReference type="ARBA" id="ARBA00022692"/>
    </source>
</evidence>
<proteinExistence type="predicted"/>
<dbReference type="InterPro" id="IPR036597">
    <property type="entry name" value="Fido-like_dom_sf"/>
</dbReference>
<organism evidence="13 14">
    <name type="scientific">Nocardia macrotermitis</name>
    <dbReference type="NCBI Taxonomy" id="2585198"/>
    <lineage>
        <taxon>Bacteria</taxon>
        <taxon>Bacillati</taxon>
        <taxon>Actinomycetota</taxon>
        <taxon>Actinomycetes</taxon>
        <taxon>Mycobacteriales</taxon>
        <taxon>Nocardiaceae</taxon>
        <taxon>Nocardia</taxon>
    </lineage>
</organism>
<evidence type="ECO:0000256" key="9">
    <source>
        <dbReference type="PIRSR" id="PIRSR640198-2"/>
    </source>
</evidence>
<keyword evidence="7" id="KW-1133">Transmembrane helix</keyword>
<keyword evidence="14" id="KW-1185">Reference proteome</keyword>
<feature type="binding site" evidence="9">
    <location>
        <begin position="218"/>
        <end position="225"/>
    </location>
    <ligand>
        <name>ATP</name>
        <dbReference type="ChEBI" id="CHEBI:30616"/>
    </ligand>
</feature>
<evidence type="ECO:0000256" key="7">
    <source>
        <dbReference type="ARBA" id="ARBA00022989"/>
    </source>
</evidence>
<dbReference type="GO" id="GO:0005524">
    <property type="term" value="F:ATP binding"/>
    <property type="evidence" value="ECO:0007669"/>
    <property type="project" value="UniProtKB-KW"/>
</dbReference>
<sequence length="277" mass="30756">MVSEKKWAPGADRYAPTSGPPPARTSASRQDRHRFEDTGITWAAFDVDAIPTSPIERTRHRFRAHLPEFIWNTAALEGNTFTLPEVRTLLDGVTVGGKKIEEEQQIIALSEAYNLLDEIVAAGEFQLTKPISDRLHAVTARYEAIESGRFRGEGSVRGGGTVRLANGGLVPGIDPGPTGAVLREHFDNLVDHLGNEEDSRRRALLYFAAATRRQFYLDGNKRTARLMMTGELMSSGYDVVSIPFSRKLEFNNALDTLFEFDEATDLLRFLASCTLPE</sequence>
<evidence type="ECO:0000313" key="13">
    <source>
        <dbReference type="EMBL" id="MQY20075.1"/>
    </source>
</evidence>
<feature type="domain" description="Fido" evidence="12">
    <location>
        <begin position="127"/>
        <end position="272"/>
    </location>
</feature>
<dbReference type="Proteomes" id="UP000438448">
    <property type="component" value="Unassembled WGS sequence"/>
</dbReference>